<name>A0A2P5BJX2_TREOI</name>
<proteinExistence type="predicted"/>
<dbReference type="AlphaFoldDB" id="A0A2P5BJX2"/>
<protein>
    <submittedName>
        <fullName evidence="2">Uncharacterized protein</fullName>
    </submittedName>
</protein>
<sequence length="129" mass="14047">LSLAVSGQMSSASCSNSSLDPYKASSYRNGQAVSFSETPNSLALHLDGGEIPFVGVLKFHQQFVLVILIRIFKSLALVRSLIISGDGNPLNSNSKYRIHFLNMLGSVPYKLVILVHFRGDAEARHLTSI</sequence>
<gene>
    <name evidence="2" type="ORF">TorRG33x02_318670</name>
</gene>
<feature type="compositionally biased region" description="Polar residues" evidence="1">
    <location>
        <begin position="1"/>
        <end position="19"/>
    </location>
</feature>
<keyword evidence="3" id="KW-1185">Reference proteome</keyword>
<evidence type="ECO:0000313" key="2">
    <source>
        <dbReference type="EMBL" id="PON49066.1"/>
    </source>
</evidence>
<organism evidence="2 3">
    <name type="scientific">Trema orientale</name>
    <name type="common">Charcoal tree</name>
    <name type="synonym">Celtis orientalis</name>
    <dbReference type="NCBI Taxonomy" id="63057"/>
    <lineage>
        <taxon>Eukaryota</taxon>
        <taxon>Viridiplantae</taxon>
        <taxon>Streptophyta</taxon>
        <taxon>Embryophyta</taxon>
        <taxon>Tracheophyta</taxon>
        <taxon>Spermatophyta</taxon>
        <taxon>Magnoliopsida</taxon>
        <taxon>eudicotyledons</taxon>
        <taxon>Gunneridae</taxon>
        <taxon>Pentapetalae</taxon>
        <taxon>rosids</taxon>
        <taxon>fabids</taxon>
        <taxon>Rosales</taxon>
        <taxon>Cannabaceae</taxon>
        <taxon>Trema</taxon>
    </lineage>
</organism>
<comment type="caution">
    <text evidence="2">The sequence shown here is derived from an EMBL/GenBank/DDBJ whole genome shotgun (WGS) entry which is preliminary data.</text>
</comment>
<accession>A0A2P5BJX2</accession>
<reference evidence="3" key="1">
    <citation type="submission" date="2016-06" db="EMBL/GenBank/DDBJ databases">
        <title>Parallel loss of symbiosis genes in relatives of nitrogen-fixing non-legume Parasponia.</title>
        <authorList>
            <person name="Van Velzen R."/>
            <person name="Holmer R."/>
            <person name="Bu F."/>
            <person name="Rutten L."/>
            <person name="Van Zeijl A."/>
            <person name="Liu W."/>
            <person name="Santuari L."/>
            <person name="Cao Q."/>
            <person name="Sharma T."/>
            <person name="Shen D."/>
            <person name="Roswanjaya Y."/>
            <person name="Wardhani T."/>
            <person name="Kalhor M.S."/>
            <person name="Jansen J."/>
            <person name="Van den Hoogen J."/>
            <person name="Gungor B."/>
            <person name="Hartog M."/>
            <person name="Hontelez J."/>
            <person name="Verver J."/>
            <person name="Yang W.-C."/>
            <person name="Schijlen E."/>
            <person name="Repin R."/>
            <person name="Schilthuizen M."/>
            <person name="Schranz E."/>
            <person name="Heidstra R."/>
            <person name="Miyata K."/>
            <person name="Fedorova E."/>
            <person name="Kohlen W."/>
            <person name="Bisseling T."/>
            <person name="Smit S."/>
            <person name="Geurts R."/>
        </authorList>
    </citation>
    <scope>NUCLEOTIDE SEQUENCE [LARGE SCALE GENOMIC DNA]</scope>
    <source>
        <strain evidence="3">cv. RG33-2</strain>
    </source>
</reference>
<evidence type="ECO:0000256" key="1">
    <source>
        <dbReference type="SAM" id="MobiDB-lite"/>
    </source>
</evidence>
<dbReference type="Proteomes" id="UP000237000">
    <property type="component" value="Unassembled WGS sequence"/>
</dbReference>
<dbReference type="EMBL" id="JXTC01000508">
    <property type="protein sequence ID" value="PON49066.1"/>
    <property type="molecule type" value="Genomic_DNA"/>
</dbReference>
<dbReference type="InParanoid" id="A0A2P5BJX2"/>
<feature type="region of interest" description="Disordered" evidence="1">
    <location>
        <begin position="1"/>
        <end position="22"/>
    </location>
</feature>
<evidence type="ECO:0000313" key="3">
    <source>
        <dbReference type="Proteomes" id="UP000237000"/>
    </source>
</evidence>
<feature type="non-terminal residue" evidence="2">
    <location>
        <position position="1"/>
    </location>
</feature>